<dbReference type="GO" id="GO:0007059">
    <property type="term" value="P:chromosome segregation"/>
    <property type="evidence" value="ECO:0007669"/>
    <property type="project" value="UniProtKB-KW"/>
</dbReference>
<dbReference type="Gene3D" id="1.10.443.10">
    <property type="entry name" value="Intergrase catalytic core"/>
    <property type="match status" value="1"/>
</dbReference>
<keyword evidence="10" id="KW-0131">Cell cycle</keyword>
<evidence type="ECO:0000256" key="6">
    <source>
        <dbReference type="ARBA" id="ARBA00022829"/>
    </source>
</evidence>
<dbReference type="InterPro" id="IPR004107">
    <property type="entry name" value="Integrase_SAM-like_N"/>
</dbReference>
<dbReference type="Proteomes" id="UP000001551">
    <property type="component" value="Chromosome"/>
</dbReference>
<sequence>MDEKLLASPKAVRDFLVYMETIKGKSPGTVREYENDLRTFFRFIKQMRGSVPRDTPFDEIAIDDVDIPFLASITLADIYEYLNYITNERKNRAASRARKVSSLRSFYKYLCERAGILQENPTRDLEAPKQKKSLPKYLTLEESMEVLRDIDGKFAARDYCIMTLFLNCGMRLSELVGLNLSDIRNSTMTVTGKGNKQRTIYLNEACLQALERYLAVRAKDSVKDRDALFLSNRLQRISPKTVQAIVYKYLERAGLSGRGLSVHKLRHTAATLLYQHGHVDVRVLQEILGHENLSTTEIYTHLSDRQLQDAVNRSPLAHFSGQKAPRDKEKPEDK</sequence>
<dbReference type="Pfam" id="PF00589">
    <property type="entry name" value="Phage_integrase"/>
    <property type="match status" value="1"/>
</dbReference>
<dbReference type="InterPro" id="IPR010998">
    <property type="entry name" value="Integrase_recombinase_N"/>
</dbReference>
<evidence type="ECO:0000256" key="9">
    <source>
        <dbReference type="ARBA" id="ARBA00023172"/>
    </source>
</evidence>
<feature type="domain" description="Core-binding (CB)" evidence="14">
    <location>
        <begin position="6"/>
        <end position="111"/>
    </location>
</feature>
<comment type="function">
    <text evidence="1">Site-specific tyrosine recombinase, which acts by catalyzing the cutting and rejoining of the recombining DNA molecules.</text>
</comment>
<keyword evidence="16" id="KW-1185">Reference proteome</keyword>
<comment type="subcellular location">
    <subcellularLocation>
        <location evidence="2">Cytoplasm</location>
    </subcellularLocation>
</comment>
<feature type="compositionally biased region" description="Basic and acidic residues" evidence="12">
    <location>
        <begin position="324"/>
        <end position="334"/>
    </location>
</feature>
<evidence type="ECO:0000313" key="15">
    <source>
        <dbReference type="EMBL" id="ADU26950.1"/>
    </source>
</evidence>
<dbReference type="InterPro" id="IPR002104">
    <property type="entry name" value="Integrase_catalytic"/>
</dbReference>
<dbReference type="GO" id="GO:0051301">
    <property type="term" value="P:cell division"/>
    <property type="evidence" value="ECO:0007669"/>
    <property type="project" value="UniProtKB-KW"/>
</dbReference>
<dbReference type="PANTHER" id="PTHR30349:SF77">
    <property type="entry name" value="TYROSINE RECOMBINASE XERC"/>
    <property type="match status" value="1"/>
</dbReference>
<dbReference type="GO" id="GO:0006310">
    <property type="term" value="P:DNA recombination"/>
    <property type="evidence" value="ECO:0007669"/>
    <property type="project" value="UniProtKB-KW"/>
</dbReference>
<dbReference type="Pfam" id="PF13495">
    <property type="entry name" value="Phage_int_SAM_4"/>
    <property type="match status" value="1"/>
</dbReference>
<reference evidence="15 16" key="1">
    <citation type="submission" date="2010-12" db="EMBL/GenBank/DDBJ databases">
        <title>Complete sequence of Ethanoligenens harbinense YUAN-3.</title>
        <authorList>
            <person name="Lucas S."/>
            <person name="Copeland A."/>
            <person name="Lapidus A."/>
            <person name="Cheng J.-F."/>
            <person name="Bruce D."/>
            <person name="Goodwin L."/>
            <person name="Pitluck S."/>
            <person name="Chertkov O."/>
            <person name="Misra M."/>
            <person name="Detter J.C."/>
            <person name="Han C."/>
            <person name="Tapia R."/>
            <person name="Land M."/>
            <person name="Hauser L."/>
            <person name="Jeffries C."/>
            <person name="Kyrpides N."/>
            <person name="Ivanova N."/>
            <person name="Mikhailova N."/>
            <person name="Wang A."/>
            <person name="Mouttaki H."/>
            <person name="He Z."/>
            <person name="Zhou J."/>
            <person name="Hemme C.L."/>
            <person name="Woyke T."/>
        </authorList>
    </citation>
    <scope>NUCLEOTIDE SEQUENCE [LARGE SCALE GENOMIC DNA]</scope>
    <source>
        <strain evidence="16">DSM 18485 / JCM 12961 / CGMCC 1.5033 / YUAN-3</strain>
    </source>
</reference>
<evidence type="ECO:0000256" key="8">
    <source>
        <dbReference type="ARBA" id="ARBA00023125"/>
    </source>
</evidence>
<dbReference type="STRING" id="663278.Ethha_1413"/>
<evidence type="ECO:0000256" key="5">
    <source>
        <dbReference type="ARBA" id="ARBA00022618"/>
    </source>
</evidence>
<protein>
    <submittedName>
        <fullName evidence="15">Integrase family protein</fullName>
    </submittedName>
</protein>
<keyword evidence="5" id="KW-0132">Cell division</keyword>
<feature type="region of interest" description="Disordered" evidence="12">
    <location>
        <begin position="315"/>
        <end position="334"/>
    </location>
</feature>
<evidence type="ECO:0000256" key="12">
    <source>
        <dbReference type="SAM" id="MobiDB-lite"/>
    </source>
</evidence>
<dbReference type="GO" id="GO:0003677">
    <property type="term" value="F:DNA binding"/>
    <property type="evidence" value="ECO:0007669"/>
    <property type="project" value="UniProtKB-UniRule"/>
</dbReference>
<dbReference type="PANTHER" id="PTHR30349">
    <property type="entry name" value="PHAGE INTEGRASE-RELATED"/>
    <property type="match status" value="1"/>
</dbReference>
<dbReference type="Gene3D" id="1.10.150.130">
    <property type="match status" value="1"/>
</dbReference>
<name>E6U6Y3_ETHHY</name>
<evidence type="ECO:0000256" key="4">
    <source>
        <dbReference type="ARBA" id="ARBA00022490"/>
    </source>
</evidence>
<organism evidence="15 16">
    <name type="scientific">Ethanoligenens harbinense (strain DSM 18485 / JCM 12961 / CGMCC 1.5033 / YUAN-3)</name>
    <dbReference type="NCBI Taxonomy" id="663278"/>
    <lineage>
        <taxon>Bacteria</taxon>
        <taxon>Bacillati</taxon>
        <taxon>Bacillota</taxon>
        <taxon>Clostridia</taxon>
        <taxon>Eubacteriales</taxon>
        <taxon>Oscillospiraceae</taxon>
        <taxon>Ethanoligenens</taxon>
    </lineage>
</organism>
<evidence type="ECO:0000256" key="3">
    <source>
        <dbReference type="ARBA" id="ARBA00008857"/>
    </source>
</evidence>
<evidence type="ECO:0000256" key="2">
    <source>
        <dbReference type="ARBA" id="ARBA00004496"/>
    </source>
</evidence>
<dbReference type="EMBL" id="CP002400">
    <property type="protein sequence ID" value="ADU26950.1"/>
    <property type="molecule type" value="Genomic_DNA"/>
</dbReference>
<dbReference type="InterPro" id="IPR013762">
    <property type="entry name" value="Integrase-like_cat_sf"/>
</dbReference>
<evidence type="ECO:0000313" key="16">
    <source>
        <dbReference type="Proteomes" id="UP000001551"/>
    </source>
</evidence>
<dbReference type="GO" id="GO:0005737">
    <property type="term" value="C:cytoplasm"/>
    <property type="evidence" value="ECO:0007669"/>
    <property type="project" value="UniProtKB-SubCell"/>
</dbReference>
<feature type="domain" description="Tyr recombinase" evidence="13">
    <location>
        <begin position="133"/>
        <end position="312"/>
    </location>
</feature>
<evidence type="ECO:0000259" key="13">
    <source>
        <dbReference type="PROSITE" id="PS51898"/>
    </source>
</evidence>
<keyword evidence="4" id="KW-0963">Cytoplasm</keyword>
<keyword evidence="7" id="KW-0229">DNA integration</keyword>
<keyword evidence="9" id="KW-0233">DNA recombination</keyword>
<evidence type="ECO:0000256" key="11">
    <source>
        <dbReference type="PROSITE-ProRule" id="PRU01248"/>
    </source>
</evidence>
<comment type="similarity">
    <text evidence="3">Belongs to the 'phage' integrase family.</text>
</comment>
<dbReference type="GO" id="GO:0015074">
    <property type="term" value="P:DNA integration"/>
    <property type="evidence" value="ECO:0007669"/>
    <property type="project" value="UniProtKB-KW"/>
</dbReference>
<dbReference type="RefSeq" id="WP_013485305.1">
    <property type="nucleotide sequence ID" value="NC_014828.1"/>
</dbReference>
<dbReference type="AlphaFoldDB" id="E6U6Y3"/>
<dbReference type="KEGG" id="eha:Ethha_1413"/>
<keyword evidence="6" id="KW-0159">Chromosome partition</keyword>
<evidence type="ECO:0000256" key="1">
    <source>
        <dbReference type="ARBA" id="ARBA00003283"/>
    </source>
</evidence>
<dbReference type="InterPro" id="IPR044068">
    <property type="entry name" value="CB"/>
</dbReference>
<proteinExistence type="inferred from homology"/>
<evidence type="ECO:0000256" key="7">
    <source>
        <dbReference type="ARBA" id="ARBA00022908"/>
    </source>
</evidence>
<evidence type="ECO:0000259" key="14">
    <source>
        <dbReference type="PROSITE" id="PS51900"/>
    </source>
</evidence>
<dbReference type="eggNOG" id="COG4974">
    <property type="taxonomic scope" value="Bacteria"/>
</dbReference>
<dbReference type="InterPro" id="IPR050090">
    <property type="entry name" value="Tyrosine_recombinase_XerCD"/>
</dbReference>
<gene>
    <name evidence="15" type="ordered locus">Ethha_1413</name>
</gene>
<evidence type="ECO:0000256" key="10">
    <source>
        <dbReference type="ARBA" id="ARBA00023306"/>
    </source>
</evidence>
<keyword evidence="8 11" id="KW-0238">DNA-binding</keyword>
<dbReference type="HOGENOM" id="CLU_027562_9_6_9"/>
<dbReference type="SUPFAM" id="SSF56349">
    <property type="entry name" value="DNA breaking-rejoining enzymes"/>
    <property type="match status" value="1"/>
</dbReference>
<accession>E6U6Y3</accession>
<dbReference type="PROSITE" id="PS51900">
    <property type="entry name" value="CB"/>
    <property type="match status" value="1"/>
</dbReference>
<dbReference type="InterPro" id="IPR011010">
    <property type="entry name" value="DNA_brk_join_enz"/>
</dbReference>
<dbReference type="PROSITE" id="PS51898">
    <property type="entry name" value="TYR_RECOMBINASE"/>
    <property type="match status" value="1"/>
</dbReference>